<evidence type="ECO:0000259" key="4">
    <source>
        <dbReference type="Pfam" id="PF23344"/>
    </source>
</evidence>
<reference evidence="5 6" key="1">
    <citation type="submission" date="2020-10" db="EMBL/GenBank/DDBJ databases">
        <title>Pygocentrus nattereri (red-bellied piranha) genome, fPygNat1, primary haplotype.</title>
        <authorList>
            <person name="Myers G."/>
            <person name="Meyer A."/>
            <person name="Karagic N."/>
            <person name="Pippel M."/>
            <person name="Winkler S."/>
            <person name="Tracey A."/>
            <person name="Wood J."/>
            <person name="Formenti G."/>
            <person name="Howe K."/>
            <person name="Fedrigo O."/>
            <person name="Jarvis E.D."/>
        </authorList>
    </citation>
    <scope>NUCLEOTIDE SEQUENCE [LARGE SCALE GENOMIC DNA]</scope>
</reference>
<dbReference type="InterPro" id="IPR055355">
    <property type="entry name" value="ZP-C"/>
</dbReference>
<dbReference type="PANTHER" id="PTHR14002">
    <property type="entry name" value="ENDOGLIN/TGF-BETA RECEPTOR TYPE III"/>
    <property type="match status" value="1"/>
</dbReference>
<accession>A0AAR2LK03</accession>
<keyword evidence="1" id="KW-0732">Signal</keyword>
<dbReference type="Ensembl" id="ENSPNAT00000083381.1">
    <property type="protein sequence ID" value="ENSPNAP00000074666.1"/>
    <property type="gene ID" value="ENSPNAG00000012837.2"/>
</dbReference>
<sequence length="310" mass="34670">IISLSLSLLKKRYILPDNSDITVTCGANYIYLSILLCPIYYGGYNESLVALNGRFNISACYGVADFGASTPVLNFNISISQETVSLCGNSLIVDQVDTGQLSASSRVQFVNISGSVVSQDPGNSPISYQQVLQYQFSCRYLLQHMINNTEVSVMSLAVRGNRGSFISTLSMNFFTEYTQPLQIPDDFFMLNDWQTVVDVNGVSQEARFSFEAFRFIEHQNMTVSTFYLHCITRLCENSMCSSMLPVTILLTTTRPTLFISLISDFFLLHFEKSVVPFGFCVYKNVTCQNERSAKPEHQSGPSGHFVLSLF</sequence>
<reference evidence="5" key="3">
    <citation type="submission" date="2025-09" db="UniProtKB">
        <authorList>
            <consortium name="Ensembl"/>
        </authorList>
    </citation>
    <scope>IDENTIFICATION</scope>
</reference>
<evidence type="ECO:0000256" key="1">
    <source>
        <dbReference type="ARBA" id="ARBA00022729"/>
    </source>
</evidence>
<dbReference type="Proteomes" id="UP001501920">
    <property type="component" value="Chromosome 17"/>
</dbReference>
<organism evidence="5 6">
    <name type="scientific">Pygocentrus nattereri</name>
    <name type="common">Red-bellied piranha</name>
    <dbReference type="NCBI Taxonomy" id="42514"/>
    <lineage>
        <taxon>Eukaryota</taxon>
        <taxon>Metazoa</taxon>
        <taxon>Chordata</taxon>
        <taxon>Craniata</taxon>
        <taxon>Vertebrata</taxon>
        <taxon>Euteleostomi</taxon>
        <taxon>Actinopterygii</taxon>
        <taxon>Neopterygii</taxon>
        <taxon>Teleostei</taxon>
        <taxon>Ostariophysi</taxon>
        <taxon>Characiformes</taxon>
        <taxon>Characoidei</taxon>
        <taxon>Pygocentrus</taxon>
    </lineage>
</organism>
<dbReference type="Gene3D" id="2.60.40.4100">
    <property type="entry name" value="Zona pellucida, ZP-C domain"/>
    <property type="match status" value="1"/>
</dbReference>
<dbReference type="AlphaFoldDB" id="A0AAR2LK03"/>
<proteinExistence type="predicted"/>
<dbReference type="InterPro" id="IPR042235">
    <property type="entry name" value="ZP-C_dom"/>
</dbReference>
<dbReference type="PANTHER" id="PTHR14002:SF10">
    <property type="entry name" value="ZONA PELLUCIDA-LIKE DOMAIN-CONTAINING PROTEIN 1-RELATED"/>
    <property type="match status" value="1"/>
</dbReference>
<evidence type="ECO:0000313" key="5">
    <source>
        <dbReference type="Ensembl" id="ENSPNAP00000074666.1"/>
    </source>
</evidence>
<feature type="domain" description="ZP-C" evidence="3">
    <location>
        <begin position="196"/>
        <end position="240"/>
    </location>
</feature>
<reference evidence="5" key="2">
    <citation type="submission" date="2025-08" db="UniProtKB">
        <authorList>
            <consortium name="Ensembl"/>
        </authorList>
    </citation>
    <scope>IDENTIFICATION</scope>
</reference>
<evidence type="ECO:0000256" key="2">
    <source>
        <dbReference type="ARBA" id="ARBA00023157"/>
    </source>
</evidence>
<keyword evidence="6" id="KW-1185">Reference proteome</keyword>
<evidence type="ECO:0000313" key="6">
    <source>
        <dbReference type="Proteomes" id="UP001501920"/>
    </source>
</evidence>
<protein>
    <recommendedName>
        <fullName evidence="7">ZP domain-containing protein</fullName>
    </recommendedName>
</protein>
<evidence type="ECO:0000259" key="3">
    <source>
        <dbReference type="Pfam" id="PF00100"/>
    </source>
</evidence>
<dbReference type="Pfam" id="PF00100">
    <property type="entry name" value="Zona_pellucida"/>
    <property type="match status" value="1"/>
</dbReference>
<dbReference type="InterPro" id="IPR055356">
    <property type="entry name" value="ZP-N"/>
</dbReference>
<keyword evidence="2" id="KW-1015">Disulfide bond</keyword>
<dbReference type="GeneTree" id="ENSGT00940000164443"/>
<dbReference type="Pfam" id="PF23344">
    <property type="entry name" value="ZP-N"/>
    <property type="match status" value="1"/>
</dbReference>
<feature type="domain" description="ZP-N" evidence="4">
    <location>
        <begin position="25"/>
        <end position="140"/>
    </location>
</feature>
<evidence type="ECO:0008006" key="7">
    <source>
        <dbReference type="Google" id="ProtNLM"/>
    </source>
</evidence>
<name>A0AAR2LK03_PYGNA</name>